<dbReference type="PROSITE" id="PS51318">
    <property type="entry name" value="TAT"/>
    <property type="match status" value="1"/>
</dbReference>
<dbReference type="EMBL" id="FNGF01000001">
    <property type="protein sequence ID" value="SDK60857.1"/>
    <property type="molecule type" value="Genomic_DNA"/>
</dbReference>
<name>A0A1G9DAJ8_9ACTN</name>
<dbReference type="AlphaFoldDB" id="A0A1G9DAJ8"/>
<feature type="domain" description="GH26" evidence="6">
    <location>
        <begin position="49"/>
        <end position="388"/>
    </location>
</feature>
<gene>
    <name evidence="7" type="ORF">SAMN05216298_0769</name>
</gene>
<evidence type="ECO:0000256" key="5">
    <source>
        <dbReference type="SAM" id="SignalP"/>
    </source>
</evidence>
<keyword evidence="5" id="KW-0732">Signal</keyword>
<dbReference type="Gene3D" id="3.20.20.80">
    <property type="entry name" value="Glycosidases"/>
    <property type="match status" value="1"/>
</dbReference>
<evidence type="ECO:0000256" key="2">
    <source>
        <dbReference type="ARBA" id="ARBA00022801"/>
    </source>
</evidence>
<dbReference type="InterPro" id="IPR008979">
    <property type="entry name" value="Galactose-bd-like_sf"/>
</dbReference>
<dbReference type="SUPFAM" id="SSF81296">
    <property type="entry name" value="E set domains"/>
    <property type="match status" value="1"/>
</dbReference>
<sequence length="665" mass="71483">MPHSSPRAPRRTVIAMGAAAAAAAGLPAVPASAAGRPPSVDLVDDKATRETRALFHYLRETQGRGIMFGHEHSLSDGFTFTQMDGHASDVEATTGDYPAVFGWDTLILNGFQKPGVHGGTVAENIAALSYAFKESDARGGINILSAHMYNFVTGGDFWDVNGRVVSQILPGGAKHADFNEFLDRIAAGVKGAKRADGTLIPVIFRPFHENTGGWFWWGAGHTTSAEFIEVFRYTVEYLRDTKCVRNLLYSYSPNSAFGGDPTNYMKTYPGDEFVDMLGYDAYDNSAGSAEWLAATVTDLAMVVGLAEERGKIPAFTEFGESGEEGRDLTWFTDLLGALKADPAASRVSHMLTWANFGGTNRAYVPPPGHALEPDFVAYHQDPFSLFASDLDGVYDARTSAVPNAPFLHLATPTDRQRITAAQTTIRVRLTAGTSRKVTYAIAGGAPVTLRLDSAGYHSGTWSIDPSWLDNRKVTVTVSAKVNGTTHTDSADVLLGEVVPLPAGWVDDFESYAGDDPSLSEAYSHVNGNTTAHSTEHRSGGNYGLAYSYDFTSAGYTGIGKSVGADWTAFSDFKTWMQGDGSTNGATFQIVAKGAYFEYNVGLGDTAAREVTAPFADFRPAPWDTGHADELLDAEHLAEVSAFYLYLGYGGAQATGTVYFDDIRAE</sequence>
<dbReference type="InterPro" id="IPR013783">
    <property type="entry name" value="Ig-like_fold"/>
</dbReference>
<dbReference type="Pfam" id="PF02156">
    <property type="entry name" value="Glyco_hydro_26"/>
    <property type="match status" value="1"/>
</dbReference>
<keyword evidence="2 4" id="KW-0378">Hydrolase</keyword>
<feature type="chain" id="PRO_5011781675" evidence="5">
    <location>
        <begin position="34"/>
        <end position="665"/>
    </location>
</feature>
<evidence type="ECO:0000313" key="7">
    <source>
        <dbReference type="EMBL" id="SDK60857.1"/>
    </source>
</evidence>
<feature type="signal peptide" evidence="5">
    <location>
        <begin position="1"/>
        <end position="33"/>
    </location>
</feature>
<dbReference type="InterPro" id="IPR017853">
    <property type="entry name" value="GH"/>
</dbReference>
<organism evidence="7 8">
    <name type="scientific">Glycomyces sambucus</name>
    <dbReference type="NCBI Taxonomy" id="380244"/>
    <lineage>
        <taxon>Bacteria</taxon>
        <taxon>Bacillati</taxon>
        <taxon>Actinomycetota</taxon>
        <taxon>Actinomycetes</taxon>
        <taxon>Glycomycetales</taxon>
        <taxon>Glycomycetaceae</taxon>
        <taxon>Glycomyces</taxon>
    </lineage>
</organism>
<feature type="active site" description="Nucleophile" evidence="4">
    <location>
        <position position="317"/>
    </location>
</feature>
<feature type="active site" description="Proton donor" evidence="4">
    <location>
        <position position="209"/>
    </location>
</feature>
<dbReference type="GO" id="GO:0006080">
    <property type="term" value="P:substituted mannan metabolic process"/>
    <property type="evidence" value="ECO:0007669"/>
    <property type="project" value="InterPro"/>
</dbReference>
<evidence type="ECO:0000313" key="8">
    <source>
        <dbReference type="Proteomes" id="UP000198662"/>
    </source>
</evidence>
<dbReference type="Gene3D" id="2.60.40.10">
    <property type="entry name" value="Immunoglobulins"/>
    <property type="match status" value="1"/>
</dbReference>
<dbReference type="PRINTS" id="PR00739">
    <property type="entry name" value="GLHYDRLASE26"/>
</dbReference>
<evidence type="ECO:0000256" key="4">
    <source>
        <dbReference type="PROSITE-ProRule" id="PRU01100"/>
    </source>
</evidence>
<evidence type="ECO:0000256" key="1">
    <source>
        <dbReference type="ARBA" id="ARBA00007754"/>
    </source>
</evidence>
<accession>A0A1G9DAJ8</accession>
<reference evidence="8" key="1">
    <citation type="submission" date="2016-10" db="EMBL/GenBank/DDBJ databases">
        <authorList>
            <person name="Varghese N."/>
            <person name="Submissions S."/>
        </authorList>
    </citation>
    <scope>NUCLEOTIDE SEQUENCE [LARGE SCALE GENOMIC DNA]</scope>
    <source>
        <strain evidence="8">CGMCC 4.3147</strain>
    </source>
</reference>
<dbReference type="InterPro" id="IPR022790">
    <property type="entry name" value="GH26_dom"/>
</dbReference>
<keyword evidence="3 4" id="KW-0326">Glycosidase</keyword>
<dbReference type="SUPFAM" id="SSF51445">
    <property type="entry name" value="(Trans)glycosidases"/>
    <property type="match status" value="1"/>
</dbReference>
<dbReference type="InterPro" id="IPR000805">
    <property type="entry name" value="Glyco_hydro_26"/>
</dbReference>
<dbReference type="PANTHER" id="PTHR40079">
    <property type="entry name" value="MANNAN ENDO-1,4-BETA-MANNOSIDASE E-RELATED"/>
    <property type="match status" value="1"/>
</dbReference>
<dbReference type="GO" id="GO:0016985">
    <property type="term" value="F:mannan endo-1,4-beta-mannosidase activity"/>
    <property type="evidence" value="ECO:0007669"/>
    <property type="project" value="InterPro"/>
</dbReference>
<dbReference type="PANTHER" id="PTHR40079:SF4">
    <property type="entry name" value="GH26 DOMAIN-CONTAINING PROTEIN-RELATED"/>
    <property type="match status" value="1"/>
</dbReference>
<dbReference type="SUPFAM" id="SSF49785">
    <property type="entry name" value="Galactose-binding domain-like"/>
    <property type="match status" value="1"/>
</dbReference>
<evidence type="ECO:0000256" key="3">
    <source>
        <dbReference type="ARBA" id="ARBA00023295"/>
    </source>
</evidence>
<dbReference type="STRING" id="380244.SAMN05216298_0769"/>
<dbReference type="InterPro" id="IPR006311">
    <property type="entry name" value="TAT_signal"/>
</dbReference>
<dbReference type="Proteomes" id="UP000198662">
    <property type="component" value="Unassembled WGS sequence"/>
</dbReference>
<dbReference type="InterPro" id="IPR014756">
    <property type="entry name" value="Ig_E-set"/>
</dbReference>
<evidence type="ECO:0000259" key="6">
    <source>
        <dbReference type="PROSITE" id="PS51764"/>
    </source>
</evidence>
<dbReference type="InterPro" id="IPR005087">
    <property type="entry name" value="CBM11"/>
</dbReference>
<dbReference type="Pfam" id="PF03425">
    <property type="entry name" value="CBM_11"/>
    <property type="match status" value="1"/>
</dbReference>
<keyword evidence="8" id="KW-1185">Reference proteome</keyword>
<protein>
    <submittedName>
        <fullName evidence="7">Mannan endo-1,4-beta-mannosidase</fullName>
    </submittedName>
</protein>
<dbReference type="RefSeq" id="WP_218126178.1">
    <property type="nucleotide sequence ID" value="NZ_FNGF01000001.1"/>
</dbReference>
<proteinExistence type="inferred from homology"/>
<dbReference type="GO" id="GO:0030245">
    <property type="term" value="P:cellulose catabolic process"/>
    <property type="evidence" value="ECO:0007669"/>
    <property type="project" value="InterPro"/>
</dbReference>
<dbReference type="PROSITE" id="PS51764">
    <property type="entry name" value="GH26"/>
    <property type="match status" value="1"/>
</dbReference>
<comment type="similarity">
    <text evidence="1 4">Belongs to the glycosyl hydrolase 26 family.</text>
</comment>
<dbReference type="GO" id="GO:0008810">
    <property type="term" value="F:cellulase activity"/>
    <property type="evidence" value="ECO:0007669"/>
    <property type="project" value="InterPro"/>
</dbReference>